<comment type="subcellular location">
    <subcellularLocation>
        <location evidence="1 2">Nucleus</location>
    </subcellularLocation>
</comment>
<keyword evidence="1 2" id="KW-0238">DNA-binding</keyword>
<dbReference type="EMBL" id="MCGO01000081">
    <property type="protein sequence ID" value="ORY30695.1"/>
    <property type="molecule type" value="Genomic_DNA"/>
</dbReference>
<dbReference type="InterPro" id="IPR009057">
    <property type="entry name" value="Homeodomain-like_sf"/>
</dbReference>
<dbReference type="GO" id="GO:0003677">
    <property type="term" value="F:DNA binding"/>
    <property type="evidence" value="ECO:0007669"/>
    <property type="project" value="UniProtKB-UniRule"/>
</dbReference>
<dbReference type="AlphaFoldDB" id="A0A1Y2B9C9"/>
<feature type="domain" description="Homeobox" evidence="3">
    <location>
        <begin position="151"/>
        <end position="193"/>
    </location>
</feature>
<keyword evidence="5" id="KW-1185">Reference proteome</keyword>
<dbReference type="Pfam" id="PF00046">
    <property type="entry name" value="Homeodomain"/>
    <property type="match status" value="1"/>
</dbReference>
<dbReference type="InterPro" id="IPR001356">
    <property type="entry name" value="HD"/>
</dbReference>
<reference evidence="4 5" key="1">
    <citation type="submission" date="2016-07" db="EMBL/GenBank/DDBJ databases">
        <title>Pervasive Adenine N6-methylation of Active Genes in Fungi.</title>
        <authorList>
            <consortium name="DOE Joint Genome Institute"/>
            <person name="Mondo S.J."/>
            <person name="Dannebaum R.O."/>
            <person name="Kuo R.C."/>
            <person name="Labutti K."/>
            <person name="Haridas S."/>
            <person name="Kuo A."/>
            <person name="Salamov A."/>
            <person name="Ahrendt S.R."/>
            <person name="Lipzen A."/>
            <person name="Sullivan W."/>
            <person name="Andreopoulos W.B."/>
            <person name="Clum A."/>
            <person name="Lindquist E."/>
            <person name="Daum C."/>
            <person name="Ramamoorthy G.K."/>
            <person name="Gryganskyi A."/>
            <person name="Culley D."/>
            <person name="Magnuson J.K."/>
            <person name="James T.Y."/>
            <person name="O'Malley M.A."/>
            <person name="Stajich J.E."/>
            <person name="Spatafora J.W."/>
            <person name="Visel A."/>
            <person name="Grigoriev I.V."/>
        </authorList>
    </citation>
    <scope>NUCLEOTIDE SEQUENCE [LARGE SCALE GENOMIC DNA]</scope>
    <source>
        <strain evidence="4 5">JEL800</strain>
    </source>
</reference>
<dbReference type="CDD" id="cd00086">
    <property type="entry name" value="homeodomain"/>
    <property type="match status" value="1"/>
</dbReference>
<dbReference type="Proteomes" id="UP000193642">
    <property type="component" value="Unassembled WGS sequence"/>
</dbReference>
<evidence type="ECO:0000313" key="4">
    <source>
        <dbReference type="EMBL" id="ORY30695.1"/>
    </source>
</evidence>
<protein>
    <recommendedName>
        <fullName evidence="3">Homeobox domain-containing protein</fullName>
    </recommendedName>
</protein>
<gene>
    <name evidence="4" type="ORF">BCR33DRAFT_857249</name>
</gene>
<keyword evidence="1 2" id="KW-0371">Homeobox</keyword>
<sequence length="193" mass="21314">MDSRVTVQDLLPVIDATSSAIPELDLTATGIPGFLSIYAQTRMRIVHAVVDKWNRAIDLFCDLTPPPLPVLMDNGTGAEHVRSIASIHKGHLHYLLKTLTLFEYKAILIIRFHASLIARVNQHGSGDGVSGGGGRGGGGNERHAPFVTRALEQSFSNDQFVSRQERDRLHAITGLSPAQIMVWFTNKRRRVVR</sequence>
<dbReference type="PROSITE" id="PS50071">
    <property type="entry name" value="HOMEOBOX_2"/>
    <property type="match status" value="1"/>
</dbReference>
<dbReference type="Gene3D" id="1.10.10.60">
    <property type="entry name" value="Homeodomain-like"/>
    <property type="match status" value="1"/>
</dbReference>
<accession>A0A1Y2B9C9</accession>
<organism evidence="4 5">
    <name type="scientific">Rhizoclosmatium globosum</name>
    <dbReference type="NCBI Taxonomy" id="329046"/>
    <lineage>
        <taxon>Eukaryota</taxon>
        <taxon>Fungi</taxon>
        <taxon>Fungi incertae sedis</taxon>
        <taxon>Chytridiomycota</taxon>
        <taxon>Chytridiomycota incertae sedis</taxon>
        <taxon>Chytridiomycetes</taxon>
        <taxon>Chytridiales</taxon>
        <taxon>Chytriomycetaceae</taxon>
        <taxon>Rhizoclosmatium</taxon>
    </lineage>
</organism>
<dbReference type="OrthoDB" id="2109411at2759"/>
<evidence type="ECO:0000259" key="3">
    <source>
        <dbReference type="PROSITE" id="PS50071"/>
    </source>
</evidence>
<evidence type="ECO:0000256" key="2">
    <source>
        <dbReference type="RuleBase" id="RU000682"/>
    </source>
</evidence>
<dbReference type="SUPFAM" id="SSF46689">
    <property type="entry name" value="Homeodomain-like"/>
    <property type="match status" value="1"/>
</dbReference>
<evidence type="ECO:0000313" key="5">
    <source>
        <dbReference type="Proteomes" id="UP000193642"/>
    </source>
</evidence>
<dbReference type="GO" id="GO:0005634">
    <property type="term" value="C:nucleus"/>
    <property type="evidence" value="ECO:0007669"/>
    <property type="project" value="UniProtKB-SubCell"/>
</dbReference>
<dbReference type="SMART" id="SM00389">
    <property type="entry name" value="HOX"/>
    <property type="match status" value="1"/>
</dbReference>
<evidence type="ECO:0000256" key="1">
    <source>
        <dbReference type="PROSITE-ProRule" id="PRU00108"/>
    </source>
</evidence>
<proteinExistence type="predicted"/>
<comment type="caution">
    <text evidence="4">The sequence shown here is derived from an EMBL/GenBank/DDBJ whole genome shotgun (WGS) entry which is preliminary data.</text>
</comment>
<name>A0A1Y2B9C9_9FUNG</name>
<keyword evidence="1 2" id="KW-0539">Nucleus</keyword>